<reference evidence="1" key="1">
    <citation type="submission" date="2022-05" db="EMBL/GenBank/DDBJ databases">
        <title>Chromosome-level genome of Chaenocephalus aceratus.</title>
        <authorList>
            <person name="Park H."/>
        </authorList>
    </citation>
    <scope>NUCLEOTIDE SEQUENCE</scope>
    <source>
        <strain evidence="1">KU_202001</strain>
    </source>
</reference>
<keyword evidence="2" id="KW-1185">Reference proteome</keyword>
<dbReference type="Proteomes" id="UP001057452">
    <property type="component" value="Chromosome 16"/>
</dbReference>
<evidence type="ECO:0000313" key="2">
    <source>
        <dbReference type="Proteomes" id="UP001057452"/>
    </source>
</evidence>
<accession>A0ACB9WF72</accession>
<dbReference type="EMBL" id="CM043800">
    <property type="protein sequence ID" value="KAI4811400.1"/>
    <property type="molecule type" value="Genomic_DNA"/>
</dbReference>
<name>A0ACB9WF72_CHAAC</name>
<proteinExistence type="predicted"/>
<gene>
    <name evidence="1" type="ORF">KUCAC02_014310</name>
</gene>
<sequence>MPGPVLQLGVKNVRNSQLSAFNIDSMSDSVLSLYHSLITGSKDFPMIGYGGTMNYNKVSSPFPVPRHVENTEPSPWTVGPAVMIVPPAGSTSSPPTMLTPPLPERANIYALRADPRNCVRQMEYEGITFTRVISTVYRSESTEMNNRWRVTDYSANGHVKMSVLCQFIRESACYAKKPLRRKRMARDEETTTSSSQSRPNKRLRL</sequence>
<protein>
    <submittedName>
        <fullName evidence="1">Uncharacterized protein</fullName>
    </submittedName>
</protein>
<evidence type="ECO:0000313" key="1">
    <source>
        <dbReference type="EMBL" id="KAI4811400.1"/>
    </source>
</evidence>
<comment type="caution">
    <text evidence="1">The sequence shown here is derived from an EMBL/GenBank/DDBJ whole genome shotgun (WGS) entry which is preliminary data.</text>
</comment>
<organism evidence="1 2">
    <name type="scientific">Chaenocephalus aceratus</name>
    <name type="common">Blackfin icefish</name>
    <name type="synonym">Chaenichthys aceratus</name>
    <dbReference type="NCBI Taxonomy" id="36190"/>
    <lineage>
        <taxon>Eukaryota</taxon>
        <taxon>Metazoa</taxon>
        <taxon>Chordata</taxon>
        <taxon>Craniata</taxon>
        <taxon>Vertebrata</taxon>
        <taxon>Euteleostomi</taxon>
        <taxon>Actinopterygii</taxon>
        <taxon>Neopterygii</taxon>
        <taxon>Teleostei</taxon>
        <taxon>Neoteleostei</taxon>
        <taxon>Acanthomorphata</taxon>
        <taxon>Eupercaria</taxon>
        <taxon>Perciformes</taxon>
        <taxon>Notothenioidei</taxon>
        <taxon>Channichthyidae</taxon>
        <taxon>Chaenocephalus</taxon>
    </lineage>
</organism>